<dbReference type="InterPro" id="IPR024661">
    <property type="entry name" value="RNA_pol_III_Rpc31"/>
</dbReference>
<dbReference type="EMBL" id="LN890537">
    <property type="protein sequence ID" value="CUS22335.1"/>
    <property type="molecule type" value="Genomic_DNA"/>
</dbReference>
<comment type="subunit">
    <text evidence="4">Component of the RNA polymerase III (Pol III) complex.</text>
</comment>
<proteinExistence type="inferred from homology"/>
<gene>
    <name evidence="6" type="ORF">LAQU0_S05e03070g</name>
</gene>
<comment type="subcellular location">
    <subcellularLocation>
        <location evidence="1 4">Nucleus</location>
    </subcellularLocation>
</comment>
<evidence type="ECO:0000256" key="3">
    <source>
        <dbReference type="ARBA" id="ARBA00023242"/>
    </source>
</evidence>
<dbReference type="PANTHER" id="PTHR15367:SF2">
    <property type="entry name" value="DNA-DIRECTED RNA POLYMERASE III SUBUNIT"/>
    <property type="match status" value="1"/>
</dbReference>
<dbReference type="Proteomes" id="UP000236544">
    <property type="component" value="Unassembled WGS sequence"/>
</dbReference>
<keyword evidence="7" id="KW-1185">Reference proteome</keyword>
<dbReference type="OrthoDB" id="5377312at2759"/>
<reference evidence="7" key="1">
    <citation type="submission" date="2015-10" db="EMBL/GenBank/DDBJ databases">
        <authorList>
            <person name="Devillers H."/>
        </authorList>
    </citation>
    <scope>NUCLEOTIDE SEQUENCE [LARGE SCALE GENOMIC DNA]</scope>
</reference>
<evidence type="ECO:0000256" key="2">
    <source>
        <dbReference type="ARBA" id="ARBA00008352"/>
    </source>
</evidence>
<dbReference type="Pfam" id="PF11705">
    <property type="entry name" value="RNA_pol_3_Rpc31"/>
    <property type="match status" value="1"/>
</dbReference>
<keyword evidence="3 4" id="KW-0539">Nucleus</keyword>
<comment type="function">
    <text evidence="4">DNA-dependent RNA polymerase catalyzes the transcription of DNA into RNA using the four ribonucleoside triphosphates as substrates. Specific peripheric component of RNA polymerase III which synthesizes small RNAs, such as 5S rRNA and tRNAs.</text>
</comment>
<feature type="compositionally biased region" description="Acidic residues" evidence="5">
    <location>
        <begin position="189"/>
        <end position="207"/>
    </location>
</feature>
<name>A0A0N7MLH9_9SACH</name>
<dbReference type="PANTHER" id="PTHR15367">
    <property type="entry name" value="DNA-DIRECTED RNA POLYMERASE III"/>
    <property type="match status" value="1"/>
</dbReference>
<dbReference type="GO" id="GO:0006383">
    <property type="term" value="P:transcription by RNA polymerase III"/>
    <property type="evidence" value="ECO:0007669"/>
    <property type="project" value="UniProtKB-UniRule"/>
</dbReference>
<comment type="similarity">
    <text evidence="2 4">Belongs to the eukaryotic RPC7 RNA polymerase subunit family.</text>
</comment>
<feature type="region of interest" description="Disordered" evidence="5">
    <location>
        <begin position="171"/>
        <end position="232"/>
    </location>
</feature>
<dbReference type="AlphaFoldDB" id="A0A0N7MLH9"/>
<evidence type="ECO:0000313" key="6">
    <source>
        <dbReference type="EMBL" id="CUS22335.1"/>
    </source>
</evidence>
<dbReference type="GO" id="GO:0005666">
    <property type="term" value="C:RNA polymerase III complex"/>
    <property type="evidence" value="ECO:0007669"/>
    <property type="project" value="UniProtKB-UniRule"/>
</dbReference>
<sequence length="232" mass="25901">MSFQRGGREGNSFTKNLPFGLSYSDVGVNENTELPSIPLPVNGLVTSKERVTSLKYMNFIKAVKEGPFYTGSMSLTVDGTGKQKQLVDEDGINDGIERYSDRYLKKRKIGVSIDEHPFHLEFFPDELYQVMGINKKKLLALSNLNRQDDVFTGSAKDDDAEGLSMLEKLKGLAEDEDEVANADGKDDAHEAEDLDDDFGDSDEDDDYNAEKYFDDGDDDAENEDDYGDEPAF</sequence>
<evidence type="ECO:0000256" key="4">
    <source>
        <dbReference type="PIRNR" id="PIRNR000777"/>
    </source>
</evidence>
<organism evidence="6 7">
    <name type="scientific">Lachancea quebecensis</name>
    <dbReference type="NCBI Taxonomy" id="1654605"/>
    <lineage>
        <taxon>Eukaryota</taxon>
        <taxon>Fungi</taxon>
        <taxon>Dikarya</taxon>
        <taxon>Ascomycota</taxon>
        <taxon>Saccharomycotina</taxon>
        <taxon>Saccharomycetes</taxon>
        <taxon>Saccharomycetales</taxon>
        <taxon>Saccharomycetaceae</taxon>
        <taxon>Lachancea</taxon>
    </lineage>
</organism>
<evidence type="ECO:0000256" key="1">
    <source>
        <dbReference type="ARBA" id="ARBA00004123"/>
    </source>
</evidence>
<dbReference type="PIRSF" id="PIRSF000777">
    <property type="entry name" value="RNA_polIII_C31"/>
    <property type="match status" value="1"/>
</dbReference>
<protein>
    <recommendedName>
        <fullName evidence="4">DNA-directed RNA polymerase III subunit</fullName>
    </recommendedName>
</protein>
<evidence type="ECO:0000313" key="7">
    <source>
        <dbReference type="Proteomes" id="UP000236544"/>
    </source>
</evidence>
<evidence type="ECO:0000256" key="5">
    <source>
        <dbReference type="SAM" id="MobiDB-lite"/>
    </source>
</evidence>
<accession>A0A0N7MLH9</accession>
<feature type="compositionally biased region" description="Acidic residues" evidence="5">
    <location>
        <begin position="215"/>
        <end position="232"/>
    </location>
</feature>